<gene>
    <name evidence="1" type="primary">bet</name>
    <name evidence="1" type="ORF">OQJ68_10585</name>
</gene>
<dbReference type="InterPro" id="IPR010183">
    <property type="entry name" value="Phage_lambda_Bet"/>
</dbReference>
<dbReference type="InterPro" id="IPR018330">
    <property type="entry name" value="RecT_fam"/>
</dbReference>
<comment type="caution">
    <text evidence="1">The sequence shown here is derived from an EMBL/GenBank/DDBJ whole genome shotgun (WGS) entry which is preliminary data.</text>
</comment>
<reference evidence="1" key="1">
    <citation type="submission" date="2022-11" db="EMBL/GenBank/DDBJ databases">
        <title>Chitin-degrading and fungicidal potential of chitinolytic bacterial strains from marine environment of the Pacific Ocean regions.</title>
        <authorList>
            <person name="Pentekhina I."/>
            <person name="Nedashkovskaya O."/>
            <person name="Seitkalieva A."/>
            <person name="Podvolotskaya A."/>
            <person name="Tekutyeva L."/>
            <person name="Balabanova L."/>
        </authorList>
    </citation>
    <scope>NUCLEOTIDE SEQUENCE</scope>
    <source>
        <strain evidence="1">KMM 6838</strain>
    </source>
</reference>
<evidence type="ECO:0000313" key="2">
    <source>
        <dbReference type="Proteomes" id="UP001209730"/>
    </source>
</evidence>
<dbReference type="AlphaFoldDB" id="A0AB35HXY8"/>
<sequence>MSNQLAVMAQRLNVQQQELQNIIINTVMPSKNVSQEQFVSFLAVANEYKLNPMTKEIYAFPSRGGIQPIVSIDGWLKIINSHPDFDGMTFEDKLNDNGDLVAVTCRMYRKGRTHPVEVTEYMGECRRNTDTWKQWPARMLRHKATIQAARYAFGFSGIVDPDEAERIQSAEAAEKNMGAAQVETINEEQLGNIRNALEMAGMDEESFCSRVRVEALEKLEAHRYDGAMNWLKSQVQGEQQ</sequence>
<dbReference type="GO" id="GO:0006310">
    <property type="term" value="P:DNA recombination"/>
    <property type="evidence" value="ECO:0007669"/>
    <property type="project" value="InterPro"/>
</dbReference>
<proteinExistence type="predicted"/>
<dbReference type="Pfam" id="PF03837">
    <property type="entry name" value="RecT"/>
    <property type="match status" value="1"/>
</dbReference>
<accession>A0AB35HXY8</accession>
<name>A0AB35HXY8_MICTH</name>
<organism evidence="1 2">
    <name type="scientific">Microbulbifer thermotolerans</name>
    <dbReference type="NCBI Taxonomy" id="252514"/>
    <lineage>
        <taxon>Bacteria</taxon>
        <taxon>Pseudomonadati</taxon>
        <taxon>Pseudomonadota</taxon>
        <taxon>Gammaproteobacteria</taxon>
        <taxon>Cellvibrionales</taxon>
        <taxon>Microbulbiferaceae</taxon>
        <taxon>Microbulbifer</taxon>
    </lineage>
</organism>
<evidence type="ECO:0000313" key="1">
    <source>
        <dbReference type="EMBL" id="MCX2802231.1"/>
    </source>
</evidence>
<protein>
    <submittedName>
        <fullName evidence="1">Phage recombination protein Bet</fullName>
    </submittedName>
</protein>
<dbReference type="Proteomes" id="UP001209730">
    <property type="component" value="Unassembled WGS sequence"/>
</dbReference>
<dbReference type="EMBL" id="JAPHQB010000015">
    <property type="protein sequence ID" value="MCX2802231.1"/>
    <property type="molecule type" value="Genomic_DNA"/>
</dbReference>
<dbReference type="RefSeq" id="WP_266066194.1">
    <property type="nucleotide sequence ID" value="NZ_JAPHQA010000015.1"/>
</dbReference>
<dbReference type="GO" id="GO:0003677">
    <property type="term" value="F:DNA binding"/>
    <property type="evidence" value="ECO:0007669"/>
    <property type="project" value="InterPro"/>
</dbReference>
<dbReference type="NCBIfam" id="TIGR01913">
    <property type="entry name" value="bet_lambda"/>
    <property type="match status" value="1"/>
</dbReference>